<protein>
    <recommendedName>
        <fullName evidence="1">Beta-ketoacyl synthase-like N-terminal domain-containing protein</fullName>
    </recommendedName>
</protein>
<dbReference type="RefSeq" id="WP_224003030.1">
    <property type="nucleotide sequence ID" value="NZ_CAJZAF010000015.1"/>
</dbReference>
<evidence type="ECO:0000259" key="1">
    <source>
        <dbReference type="Pfam" id="PF13723"/>
    </source>
</evidence>
<evidence type="ECO:0000313" key="2">
    <source>
        <dbReference type="EMBL" id="CAG9174771.1"/>
    </source>
</evidence>
<organism evidence="2 3">
    <name type="scientific">Cupriavidus pinatubonensis</name>
    <dbReference type="NCBI Taxonomy" id="248026"/>
    <lineage>
        <taxon>Bacteria</taxon>
        <taxon>Pseudomonadati</taxon>
        <taxon>Pseudomonadota</taxon>
        <taxon>Betaproteobacteria</taxon>
        <taxon>Burkholderiales</taxon>
        <taxon>Burkholderiaceae</taxon>
        <taxon>Cupriavidus</taxon>
    </lineage>
</organism>
<accession>A0ABN7YQN1</accession>
<dbReference type="Pfam" id="PF13723">
    <property type="entry name" value="Ketoacyl-synt_2"/>
    <property type="match status" value="1"/>
</dbReference>
<feature type="domain" description="Beta-ketoacyl synthase-like N-terminal" evidence="1">
    <location>
        <begin position="36"/>
        <end position="207"/>
    </location>
</feature>
<sequence length="276" mass="28894">MTMGTPLIAFIDGIGVLGPGLSGWAQANEVLAGRQPYEPAATELAPPDILPPAERRRSGTAVRLALGIGQQAVAASGMEAAELPTVFTSSSADGHNFHAICEALAQPEPLMSPTRFHNSVHNVAAGYWSIATRAMRPANVLSALDASFSAGLLEAAAQVSADEEPCLLIAYDSDYPEPLRTLRPIAAPFGVALLLSPHRSERSLAQIEVGLAHTPATPMDDAALEHLRRSVPTARALPLLHAVAIQSAGTVVLDYLEDLQLQVTVQPPAQRGTTGG</sequence>
<comment type="caution">
    <text evidence="2">The sequence shown here is derived from an EMBL/GenBank/DDBJ whole genome shotgun (WGS) entry which is preliminary data.</text>
</comment>
<evidence type="ECO:0000313" key="3">
    <source>
        <dbReference type="Proteomes" id="UP000701702"/>
    </source>
</evidence>
<gene>
    <name evidence="2" type="ORF">LMG23994_02952</name>
</gene>
<name>A0ABN7YQN1_9BURK</name>
<dbReference type="EMBL" id="CAJZAF010000015">
    <property type="protein sequence ID" value="CAG9174771.1"/>
    <property type="molecule type" value="Genomic_DNA"/>
</dbReference>
<dbReference type="Gene3D" id="3.40.47.10">
    <property type="match status" value="1"/>
</dbReference>
<dbReference type="InterPro" id="IPR014030">
    <property type="entry name" value="Ketoacyl_synth_N"/>
</dbReference>
<keyword evidence="3" id="KW-1185">Reference proteome</keyword>
<dbReference type="Proteomes" id="UP000701702">
    <property type="component" value="Unassembled WGS sequence"/>
</dbReference>
<reference evidence="2 3" key="1">
    <citation type="submission" date="2021-08" db="EMBL/GenBank/DDBJ databases">
        <authorList>
            <person name="Peeters C."/>
        </authorList>
    </citation>
    <scope>NUCLEOTIDE SEQUENCE [LARGE SCALE GENOMIC DNA]</scope>
    <source>
        <strain evidence="2 3">LMG 23994</strain>
    </source>
</reference>
<dbReference type="InterPro" id="IPR016039">
    <property type="entry name" value="Thiolase-like"/>
</dbReference>
<dbReference type="SUPFAM" id="SSF53901">
    <property type="entry name" value="Thiolase-like"/>
    <property type="match status" value="1"/>
</dbReference>
<proteinExistence type="predicted"/>